<dbReference type="PANTHER" id="PTHR24413">
    <property type="entry name" value="SPECKLE-TYPE POZ PROTEIN"/>
    <property type="match status" value="1"/>
</dbReference>
<dbReference type="AlphaFoldDB" id="A0A9J6BP92"/>
<evidence type="ECO:0000259" key="1">
    <source>
        <dbReference type="PROSITE" id="PS50097"/>
    </source>
</evidence>
<dbReference type="OrthoDB" id="6418787at2759"/>
<proteinExistence type="predicted"/>
<dbReference type="Proteomes" id="UP001107558">
    <property type="component" value="Chromosome 3"/>
</dbReference>
<dbReference type="Pfam" id="PF00651">
    <property type="entry name" value="BTB"/>
    <property type="match status" value="1"/>
</dbReference>
<dbReference type="PROSITE" id="PS50097">
    <property type="entry name" value="BTB"/>
    <property type="match status" value="1"/>
</dbReference>
<keyword evidence="3" id="KW-1185">Reference proteome</keyword>
<feature type="domain" description="BTB" evidence="1">
    <location>
        <begin position="168"/>
        <end position="231"/>
    </location>
</feature>
<comment type="caution">
    <text evidence="2">The sequence shown here is derived from an EMBL/GenBank/DDBJ whole genome shotgun (WGS) entry which is preliminary data.</text>
</comment>
<dbReference type="InterPro" id="IPR000210">
    <property type="entry name" value="BTB/POZ_dom"/>
</dbReference>
<reference evidence="2" key="1">
    <citation type="submission" date="2021-03" db="EMBL/GenBank/DDBJ databases">
        <title>Chromosome level genome of the anhydrobiotic midge Polypedilum vanderplanki.</title>
        <authorList>
            <person name="Yoshida Y."/>
            <person name="Kikawada T."/>
            <person name="Gusev O."/>
        </authorList>
    </citation>
    <scope>NUCLEOTIDE SEQUENCE</scope>
    <source>
        <strain evidence="2">NIAS01</strain>
        <tissue evidence="2">Whole body or cell culture</tissue>
    </source>
</reference>
<organism evidence="2 3">
    <name type="scientific">Polypedilum vanderplanki</name>
    <name type="common">Sleeping chironomid midge</name>
    <dbReference type="NCBI Taxonomy" id="319348"/>
    <lineage>
        <taxon>Eukaryota</taxon>
        <taxon>Metazoa</taxon>
        <taxon>Ecdysozoa</taxon>
        <taxon>Arthropoda</taxon>
        <taxon>Hexapoda</taxon>
        <taxon>Insecta</taxon>
        <taxon>Pterygota</taxon>
        <taxon>Neoptera</taxon>
        <taxon>Endopterygota</taxon>
        <taxon>Diptera</taxon>
        <taxon>Nematocera</taxon>
        <taxon>Chironomoidea</taxon>
        <taxon>Chironomidae</taxon>
        <taxon>Chironominae</taxon>
        <taxon>Polypedilum</taxon>
        <taxon>Polypedilum</taxon>
    </lineage>
</organism>
<dbReference type="Gene3D" id="2.60.210.10">
    <property type="entry name" value="Apoptosis, Tumor Necrosis Factor Receptor Associated Protein 2, Chain A"/>
    <property type="match status" value="1"/>
</dbReference>
<dbReference type="EMBL" id="JADBJN010000003">
    <property type="protein sequence ID" value="KAG5671238.1"/>
    <property type="molecule type" value="Genomic_DNA"/>
</dbReference>
<evidence type="ECO:0000313" key="3">
    <source>
        <dbReference type="Proteomes" id="UP001107558"/>
    </source>
</evidence>
<protein>
    <recommendedName>
        <fullName evidence="1">BTB domain-containing protein</fullName>
    </recommendedName>
</protein>
<dbReference type="SUPFAM" id="SSF54695">
    <property type="entry name" value="POZ domain"/>
    <property type="match status" value="1"/>
</dbReference>
<evidence type="ECO:0000313" key="2">
    <source>
        <dbReference type="EMBL" id="KAG5671238.1"/>
    </source>
</evidence>
<dbReference type="Gene3D" id="3.30.710.10">
    <property type="entry name" value="Potassium Channel Kv1.1, Chain A"/>
    <property type="match status" value="1"/>
</dbReference>
<name>A0A9J6BP92_POLVA</name>
<dbReference type="SMART" id="SM00225">
    <property type="entry name" value="BTB"/>
    <property type="match status" value="1"/>
</dbReference>
<dbReference type="InterPro" id="IPR011333">
    <property type="entry name" value="SKP1/BTB/POZ_sf"/>
</dbReference>
<dbReference type="InterPro" id="IPR008974">
    <property type="entry name" value="TRAF-like"/>
</dbReference>
<gene>
    <name evidence="2" type="ORF">PVAND_001447</name>
</gene>
<dbReference type="SUPFAM" id="SSF49599">
    <property type="entry name" value="TRAF domain-like"/>
    <property type="match status" value="1"/>
</dbReference>
<sequence length="337" mass="40012">MADEKIEASRRFIWQIKNFTREELNKYYLKSKTIKSESFEILFGKESIKLHFEIIQVDYQTRFFIIHEAGYFRNYMIKLRLAIKTSVDEYVTIKKEKFTSKNSESRFGWNYILSSDDIFDESKKYLCNNTLTLVVIVKFFKPCPKEKVFPQGAVFEMNKKYFNSYSFSDIQIVSSDGKVFPAHRNILAGRSSVFKAMLLTDMIEKKLNKIEVEDIDSETMLELLRFIYTEEAQNLCGVAHKLIYAAEKYDLPDLKLICVSYMTNMISQENIFETFGTAIRFNEEKLLDECMDFVDWYFGKLQYRNEWKKFDIDLMLKIMTYIKDSWKNLTVLTTSSF</sequence>
<accession>A0A9J6BP92</accession>
<dbReference type="CDD" id="cd14733">
    <property type="entry name" value="BACK"/>
    <property type="match status" value="1"/>
</dbReference>